<evidence type="ECO:0000313" key="1">
    <source>
        <dbReference type="EMBL" id="ETO03187.1"/>
    </source>
</evidence>
<comment type="caution">
    <text evidence="1">The sequence shown here is derived from an EMBL/GenBank/DDBJ whole genome shotgun (WGS) entry which is preliminary data.</text>
</comment>
<reference evidence="1 2" key="1">
    <citation type="journal article" date="2013" name="Curr. Biol.">
        <title>The Genome of the Foraminiferan Reticulomyxa filosa.</title>
        <authorList>
            <person name="Glockner G."/>
            <person name="Hulsmann N."/>
            <person name="Schleicher M."/>
            <person name="Noegel A.A."/>
            <person name="Eichinger L."/>
            <person name="Gallinger C."/>
            <person name="Pawlowski J."/>
            <person name="Sierra R."/>
            <person name="Euteneuer U."/>
            <person name="Pillet L."/>
            <person name="Moustafa A."/>
            <person name="Platzer M."/>
            <person name="Groth M."/>
            <person name="Szafranski K."/>
            <person name="Schliwa M."/>
        </authorList>
    </citation>
    <scope>NUCLEOTIDE SEQUENCE [LARGE SCALE GENOMIC DNA]</scope>
</reference>
<evidence type="ECO:0008006" key="3">
    <source>
        <dbReference type="Google" id="ProtNLM"/>
    </source>
</evidence>
<dbReference type="AlphaFoldDB" id="X6LPV3"/>
<dbReference type="EMBL" id="ASPP01033961">
    <property type="protein sequence ID" value="ETO03187.1"/>
    <property type="molecule type" value="Genomic_DNA"/>
</dbReference>
<keyword evidence="2" id="KW-1185">Reference proteome</keyword>
<evidence type="ECO:0000313" key="2">
    <source>
        <dbReference type="Proteomes" id="UP000023152"/>
    </source>
</evidence>
<dbReference type="SUPFAM" id="SSF117281">
    <property type="entry name" value="Kelch motif"/>
    <property type="match status" value="1"/>
</dbReference>
<sequence>MKSLTEIKNDIIPTEQHKYGLEYHCFVPLTINNEKVINHFILFCKNTGLLIKYDEQNKIFNYEKLPICPALSDVTSYSFVHLYDFIFLFGGKNTIRQERIKKIYKYSMKEKTWNECKLTLPMEISASLAILSDDNTNVHVIGGRNIKDEKEKMHVSVNVDQLFEKAELLKMIQELKKEIKILKLERSYTIPIEKERMIEDEKKNNDTVAIPEECKKMKTQ</sequence>
<feature type="non-terminal residue" evidence="1">
    <location>
        <position position="220"/>
    </location>
</feature>
<protein>
    <recommendedName>
        <fullName evidence="3">Kelch motif family protein</fullName>
    </recommendedName>
</protein>
<gene>
    <name evidence="1" type="ORF">RFI_34223</name>
</gene>
<dbReference type="Proteomes" id="UP000023152">
    <property type="component" value="Unassembled WGS sequence"/>
</dbReference>
<name>X6LPV3_RETFI</name>
<proteinExistence type="predicted"/>
<accession>X6LPV3</accession>
<organism evidence="1 2">
    <name type="scientific">Reticulomyxa filosa</name>
    <dbReference type="NCBI Taxonomy" id="46433"/>
    <lineage>
        <taxon>Eukaryota</taxon>
        <taxon>Sar</taxon>
        <taxon>Rhizaria</taxon>
        <taxon>Retaria</taxon>
        <taxon>Foraminifera</taxon>
        <taxon>Monothalamids</taxon>
        <taxon>Reticulomyxidae</taxon>
        <taxon>Reticulomyxa</taxon>
    </lineage>
</organism>
<dbReference type="InterPro" id="IPR015915">
    <property type="entry name" value="Kelch-typ_b-propeller"/>
</dbReference>
<dbReference type="Gene3D" id="2.120.10.80">
    <property type="entry name" value="Kelch-type beta propeller"/>
    <property type="match status" value="1"/>
</dbReference>